<sequence length="153" mass="17779">MIRPYTPTDNEFLLELLRCNTPAFFAPSEEQDFVEYLAHHAQFYFVVEEAGKILGSGGFNWFDDGRIARISWDIIHPDFQGKGIGKELTLFRLNEIRKNPAVRLIVVRTTQLVFPFYQKLGFSLEKTEKDFWAEGFDLYQLKLEISAHSGIKQ</sequence>
<keyword evidence="2" id="KW-0808">Transferase</keyword>
<dbReference type="Gene3D" id="3.40.630.30">
    <property type="match status" value="1"/>
</dbReference>
<feature type="domain" description="N-acetyltransferase" evidence="1">
    <location>
        <begin position="1"/>
        <end position="144"/>
    </location>
</feature>
<evidence type="ECO:0000259" key="1">
    <source>
        <dbReference type="PROSITE" id="PS51186"/>
    </source>
</evidence>
<organism evidence="2 3">
    <name type="scientific">Pontibacter qinzhouensis</name>
    <dbReference type="NCBI Taxonomy" id="2603253"/>
    <lineage>
        <taxon>Bacteria</taxon>
        <taxon>Pseudomonadati</taxon>
        <taxon>Bacteroidota</taxon>
        <taxon>Cytophagia</taxon>
        <taxon>Cytophagales</taxon>
        <taxon>Hymenobacteraceae</taxon>
        <taxon>Pontibacter</taxon>
    </lineage>
</organism>
<accession>A0A5C8J7J2</accession>
<dbReference type="Pfam" id="PF00583">
    <property type="entry name" value="Acetyltransf_1"/>
    <property type="match status" value="1"/>
</dbReference>
<comment type="caution">
    <text evidence="2">The sequence shown here is derived from an EMBL/GenBank/DDBJ whole genome shotgun (WGS) entry which is preliminary data.</text>
</comment>
<dbReference type="InterPro" id="IPR000182">
    <property type="entry name" value="GNAT_dom"/>
</dbReference>
<evidence type="ECO:0000313" key="3">
    <source>
        <dbReference type="Proteomes" id="UP000321926"/>
    </source>
</evidence>
<protein>
    <submittedName>
        <fullName evidence="2">GNAT family N-acetyltransferase</fullName>
    </submittedName>
</protein>
<dbReference type="EMBL" id="VRTY01000083">
    <property type="protein sequence ID" value="TXK33890.1"/>
    <property type="molecule type" value="Genomic_DNA"/>
</dbReference>
<evidence type="ECO:0000313" key="2">
    <source>
        <dbReference type="EMBL" id="TXK33890.1"/>
    </source>
</evidence>
<reference evidence="2 3" key="1">
    <citation type="submission" date="2019-08" db="EMBL/GenBank/DDBJ databases">
        <authorList>
            <person name="Shi S."/>
        </authorList>
    </citation>
    <scope>NUCLEOTIDE SEQUENCE [LARGE SCALE GENOMIC DNA]</scope>
    <source>
        <strain evidence="2 3">GY10130</strain>
    </source>
</reference>
<dbReference type="InterPro" id="IPR016181">
    <property type="entry name" value="Acyl_CoA_acyltransferase"/>
</dbReference>
<proteinExistence type="predicted"/>
<keyword evidence="3" id="KW-1185">Reference proteome</keyword>
<gene>
    <name evidence="2" type="ORF">FVR03_18195</name>
</gene>
<dbReference type="RefSeq" id="WP_147923195.1">
    <property type="nucleotide sequence ID" value="NZ_VRTY01000083.1"/>
</dbReference>
<name>A0A5C8J7J2_9BACT</name>
<dbReference type="GO" id="GO:0016747">
    <property type="term" value="F:acyltransferase activity, transferring groups other than amino-acyl groups"/>
    <property type="evidence" value="ECO:0007669"/>
    <property type="project" value="InterPro"/>
</dbReference>
<dbReference type="PROSITE" id="PS51186">
    <property type="entry name" value="GNAT"/>
    <property type="match status" value="1"/>
</dbReference>
<dbReference type="CDD" id="cd04301">
    <property type="entry name" value="NAT_SF"/>
    <property type="match status" value="1"/>
</dbReference>
<dbReference type="OrthoDB" id="961272at2"/>
<dbReference type="SUPFAM" id="SSF55729">
    <property type="entry name" value="Acyl-CoA N-acyltransferases (Nat)"/>
    <property type="match status" value="1"/>
</dbReference>
<dbReference type="AlphaFoldDB" id="A0A5C8J7J2"/>
<dbReference type="Proteomes" id="UP000321926">
    <property type="component" value="Unassembled WGS sequence"/>
</dbReference>